<name>A0A0N1PD95_LEPSE</name>
<dbReference type="PROSITE" id="PS51718">
    <property type="entry name" value="G_DYNAMIN_2"/>
    <property type="match status" value="1"/>
</dbReference>
<comment type="similarity">
    <text evidence="3">Belongs to the TRAFAC class dynamin-like GTPase superfamily. Dynamin/Fzo/YdjA family.</text>
</comment>
<sequence length="695" mass="77244">MEQLISVINSLHDAFAGVKMNIKLNLPQIAVVGSQSCGKSSVLESIVGKDFLPRGSGIVTRCPLVLQLVQLDTKSDEEWGEFLHLPNKKFFDFSEIMDEITRRTNEVAGPSAITDKPINLKVYSSAVLNLTLVDLPGLVMNPVGDQPKDIDRQIKEMVTRYVSPKNTIILAISPANTDLATSQSLRLAKQLDPEGLRTVGVLTKIDLMDKGTDCFDVLTNKVLHLRHGFVGVVCRSQQDINDRKSMEAARKAEHDFFANSPIYAPIADESGTVFLSKKLNNLLLEHIKAVIPDLKRHVDVLVDATKKQMDKLGMFDQDIAEPSAQLLSLIKVFSDTVNQTIDGGITDATKELLGGARLDYIFHECFATYVTSLNAKKDLTDDYIRINTRNMAGMHATLFPSDQVFVALSKQQIGRLEEPSIKCVTFVYEELLKIVDICAVKVDRYPNLKEAVIAICQKMLLDYRAPTSAHVRTIINAERGFINVKHPMMEELAQRAFVNIYGSPNGQQQQNQQQQGQNPSGANSSPTPNDPKQPNKDAKKDDRKDDKGKKDDKKIEKPKDQGWIETIAGAGDRSDMNDVPSRIMLGNSMSMHEQHMNNAIREMVEGYFAIVKGNISDQVPKAITLLMITRLREEVYARLVRELYSEKTAKALLAEPPGIAAQRKAAKEMLDALTKAQNALNSVRDYQLTKDSTAA</sequence>
<dbReference type="Pfam" id="PF02212">
    <property type="entry name" value="GED"/>
    <property type="match status" value="1"/>
</dbReference>
<evidence type="ECO:0000256" key="1">
    <source>
        <dbReference type="ARBA" id="ARBA00022741"/>
    </source>
</evidence>
<dbReference type="PRINTS" id="PR00195">
    <property type="entry name" value="DYNAMIN"/>
</dbReference>
<dbReference type="InterPro" id="IPR020850">
    <property type="entry name" value="GED_dom"/>
</dbReference>
<evidence type="ECO:0000256" key="2">
    <source>
        <dbReference type="ARBA" id="ARBA00023134"/>
    </source>
</evidence>
<dbReference type="Gene3D" id="1.20.120.1240">
    <property type="entry name" value="Dynamin, middle domain"/>
    <property type="match status" value="1"/>
</dbReference>
<dbReference type="Pfam" id="PF00350">
    <property type="entry name" value="Dynamin_N"/>
    <property type="match status" value="1"/>
</dbReference>
<evidence type="ECO:0000313" key="8">
    <source>
        <dbReference type="Proteomes" id="UP000038009"/>
    </source>
</evidence>
<feature type="region of interest" description="Disordered" evidence="4">
    <location>
        <begin position="502"/>
        <end position="578"/>
    </location>
</feature>
<dbReference type="InterPro" id="IPR045063">
    <property type="entry name" value="Dynamin_N"/>
</dbReference>
<evidence type="ECO:0000259" key="6">
    <source>
        <dbReference type="PROSITE" id="PS51718"/>
    </source>
</evidence>
<dbReference type="EMBL" id="LJSK01000116">
    <property type="protein sequence ID" value="KPI86780.1"/>
    <property type="molecule type" value="Genomic_DNA"/>
</dbReference>
<dbReference type="InterPro" id="IPR022812">
    <property type="entry name" value="Dynamin"/>
</dbReference>
<reference evidence="7 8" key="1">
    <citation type="journal article" date="2015" name="PLoS Pathog.">
        <title>Leptomonas seymouri: Adaptations to the Dixenous Life Cycle Analyzed by Genome Sequencing, Transcriptome Profiling and Co-infection with Leishmania donovani.</title>
        <authorList>
            <person name="Kraeva N."/>
            <person name="Butenko A."/>
            <person name="Hlavacova J."/>
            <person name="Kostygov A."/>
            <person name="Myskova J."/>
            <person name="Grybchuk D."/>
            <person name="Lestinova T."/>
            <person name="Votypka J."/>
            <person name="Volf P."/>
            <person name="Opperdoes F."/>
            <person name="Flegontov P."/>
            <person name="Lukes J."/>
            <person name="Yurchenko V."/>
        </authorList>
    </citation>
    <scope>NUCLEOTIDE SEQUENCE [LARGE SCALE GENOMIC DNA]</scope>
    <source>
        <strain evidence="7 8">ATCC 30220</strain>
    </source>
</reference>
<dbReference type="GO" id="GO:0016020">
    <property type="term" value="C:membrane"/>
    <property type="evidence" value="ECO:0007669"/>
    <property type="project" value="TreeGrafter"/>
</dbReference>
<dbReference type="PANTHER" id="PTHR11566">
    <property type="entry name" value="DYNAMIN"/>
    <property type="match status" value="1"/>
</dbReference>
<dbReference type="GO" id="GO:0005525">
    <property type="term" value="F:GTP binding"/>
    <property type="evidence" value="ECO:0007669"/>
    <property type="project" value="UniProtKB-KW"/>
</dbReference>
<dbReference type="CDD" id="cd08771">
    <property type="entry name" value="DLP_1"/>
    <property type="match status" value="1"/>
</dbReference>
<evidence type="ECO:0000256" key="4">
    <source>
        <dbReference type="SAM" id="MobiDB-lite"/>
    </source>
</evidence>
<keyword evidence="8" id="KW-1185">Reference proteome</keyword>
<dbReference type="InterPro" id="IPR027417">
    <property type="entry name" value="P-loop_NTPase"/>
</dbReference>
<keyword evidence="2 3" id="KW-0342">GTP-binding</keyword>
<dbReference type="PROSITE" id="PS00410">
    <property type="entry name" value="G_DYNAMIN_1"/>
    <property type="match status" value="1"/>
</dbReference>
<dbReference type="AlphaFoldDB" id="A0A0N1PD95"/>
<dbReference type="GO" id="GO:0008017">
    <property type="term" value="F:microtubule binding"/>
    <property type="evidence" value="ECO:0007669"/>
    <property type="project" value="TreeGrafter"/>
</dbReference>
<dbReference type="SMART" id="SM00302">
    <property type="entry name" value="GED"/>
    <property type="match status" value="1"/>
</dbReference>
<dbReference type="InterPro" id="IPR003130">
    <property type="entry name" value="GED"/>
</dbReference>
<dbReference type="Pfam" id="PF01031">
    <property type="entry name" value="Dynamin_M"/>
    <property type="match status" value="1"/>
</dbReference>
<dbReference type="GO" id="GO:0005737">
    <property type="term" value="C:cytoplasm"/>
    <property type="evidence" value="ECO:0007669"/>
    <property type="project" value="TreeGrafter"/>
</dbReference>
<feature type="compositionally biased region" description="Low complexity" evidence="4">
    <location>
        <begin position="502"/>
        <end position="525"/>
    </location>
</feature>
<organism evidence="7 8">
    <name type="scientific">Leptomonas seymouri</name>
    <dbReference type="NCBI Taxonomy" id="5684"/>
    <lineage>
        <taxon>Eukaryota</taxon>
        <taxon>Discoba</taxon>
        <taxon>Euglenozoa</taxon>
        <taxon>Kinetoplastea</taxon>
        <taxon>Metakinetoplastina</taxon>
        <taxon>Trypanosomatida</taxon>
        <taxon>Trypanosomatidae</taxon>
        <taxon>Leishmaniinae</taxon>
        <taxon>Leptomonas</taxon>
    </lineage>
</organism>
<dbReference type="PROSITE" id="PS51388">
    <property type="entry name" value="GED"/>
    <property type="match status" value="1"/>
</dbReference>
<dbReference type="InterPro" id="IPR000375">
    <property type="entry name" value="Dynamin_stalk"/>
</dbReference>
<feature type="domain" description="Dynamin-type G" evidence="6">
    <location>
        <begin position="23"/>
        <end position="292"/>
    </location>
</feature>
<evidence type="ECO:0000313" key="7">
    <source>
        <dbReference type="EMBL" id="KPI86780.1"/>
    </source>
</evidence>
<feature type="compositionally biased region" description="Basic and acidic residues" evidence="4">
    <location>
        <begin position="533"/>
        <end position="562"/>
    </location>
</feature>
<protein>
    <submittedName>
        <fullName evidence="7">Putative GTP-binding protein</fullName>
    </submittedName>
</protein>
<dbReference type="InterPro" id="IPR001401">
    <property type="entry name" value="Dynamin_GTPase"/>
</dbReference>
<dbReference type="InterPro" id="IPR019762">
    <property type="entry name" value="Dynamin_GTPase_CS"/>
</dbReference>
<gene>
    <name evidence="7" type="ORF">ABL78_4149</name>
</gene>
<dbReference type="VEuPathDB" id="TriTrypDB:Lsey_0116_0100"/>
<evidence type="ECO:0000256" key="3">
    <source>
        <dbReference type="RuleBase" id="RU003932"/>
    </source>
</evidence>
<dbReference type="SMART" id="SM00053">
    <property type="entry name" value="DYNc"/>
    <property type="match status" value="1"/>
</dbReference>
<dbReference type="Gene3D" id="3.40.50.300">
    <property type="entry name" value="P-loop containing nucleotide triphosphate hydrolases"/>
    <property type="match status" value="1"/>
</dbReference>
<dbReference type="GO" id="GO:0003924">
    <property type="term" value="F:GTPase activity"/>
    <property type="evidence" value="ECO:0007669"/>
    <property type="project" value="InterPro"/>
</dbReference>
<evidence type="ECO:0000259" key="5">
    <source>
        <dbReference type="PROSITE" id="PS51388"/>
    </source>
</evidence>
<dbReference type="InterPro" id="IPR030381">
    <property type="entry name" value="G_DYNAMIN_dom"/>
</dbReference>
<dbReference type="FunFam" id="3.40.50.300:FF:001853">
    <property type="entry name" value="Dynamin family protein"/>
    <property type="match status" value="1"/>
</dbReference>
<proteinExistence type="inferred from homology"/>
<dbReference type="GO" id="GO:0005874">
    <property type="term" value="C:microtubule"/>
    <property type="evidence" value="ECO:0007669"/>
    <property type="project" value="TreeGrafter"/>
</dbReference>
<feature type="domain" description="GED" evidence="5">
    <location>
        <begin position="597"/>
        <end position="688"/>
    </location>
</feature>
<keyword evidence="1 3" id="KW-0547">Nucleotide-binding</keyword>
<dbReference type="PANTHER" id="PTHR11566:SF21">
    <property type="entry name" value="DYNAMIN RELATED PROTEIN 1, ISOFORM A"/>
    <property type="match status" value="1"/>
</dbReference>
<dbReference type="SUPFAM" id="SSF52540">
    <property type="entry name" value="P-loop containing nucleoside triphosphate hydrolases"/>
    <property type="match status" value="1"/>
</dbReference>
<dbReference type="Proteomes" id="UP000038009">
    <property type="component" value="Unassembled WGS sequence"/>
</dbReference>
<comment type="caution">
    <text evidence="7">The sequence shown here is derived from an EMBL/GenBank/DDBJ whole genome shotgun (WGS) entry which is preliminary data.</text>
</comment>
<accession>A0A0N1PD95</accession>
<dbReference type="OrthoDB" id="5061070at2759"/>
<dbReference type="OMA" id="KICHNCG"/>